<dbReference type="PANTHER" id="PTHR34406:SF1">
    <property type="entry name" value="PROTEIN YCEI"/>
    <property type="match status" value="1"/>
</dbReference>
<evidence type="ECO:0000259" key="1">
    <source>
        <dbReference type="Pfam" id="PF04264"/>
    </source>
</evidence>
<dbReference type="SUPFAM" id="SSF101874">
    <property type="entry name" value="YceI-like"/>
    <property type="match status" value="1"/>
</dbReference>
<dbReference type="InterPro" id="IPR036761">
    <property type="entry name" value="TTHA0802/YceI-like_sf"/>
</dbReference>
<dbReference type="EMBL" id="UINC01001907">
    <property type="protein sequence ID" value="SUZ90598.1"/>
    <property type="molecule type" value="Genomic_DNA"/>
</dbReference>
<proteinExistence type="predicted"/>
<feature type="domain" description="Lipid/polyisoprenoid-binding YceI-like" evidence="1">
    <location>
        <begin position="45"/>
        <end position="175"/>
    </location>
</feature>
<gene>
    <name evidence="2" type="ORF">METZ01_LOCUS43452</name>
</gene>
<dbReference type="AlphaFoldDB" id="A0A381RI27"/>
<dbReference type="InterPro" id="IPR007372">
    <property type="entry name" value="Lipid/polyisoprenoid-bd_YceI"/>
</dbReference>
<evidence type="ECO:0000313" key="2">
    <source>
        <dbReference type="EMBL" id="SUZ90598.1"/>
    </source>
</evidence>
<name>A0A381RI27_9ZZZZ</name>
<sequence length="179" mass="19834">MPVKKIFLFLCCVPLLARDLYITRSGAVSFYSHAPMEDIVAVNKQASCVLDLETGSFAFQVPIRGFVFPNALMQEHFNENYLESHQFPKATFKGNIDHWLELDLGPDSQDVAVTGTLTIHGVSREISESGTLARAGDGINGLATFEVAPADYDIRIPKIVRNNIARIIQVTVNVKLQQK</sequence>
<organism evidence="2">
    <name type="scientific">marine metagenome</name>
    <dbReference type="NCBI Taxonomy" id="408172"/>
    <lineage>
        <taxon>unclassified sequences</taxon>
        <taxon>metagenomes</taxon>
        <taxon>ecological metagenomes</taxon>
    </lineage>
</organism>
<accession>A0A381RI27</accession>
<dbReference type="Pfam" id="PF04264">
    <property type="entry name" value="YceI"/>
    <property type="match status" value="1"/>
</dbReference>
<dbReference type="Gene3D" id="2.40.128.110">
    <property type="entry name" value="Lipid/polyisoprenoid-binding, YceI-like"/>
    <property type="match status" value="1"/>
</dbReference>
<dbReference type="PANTHER" id="PTHR34406">
    <property type="entry name" value="PROTEIN YCEI"/>
    <property type="match status" value="1"/>
</dbReference>
<reference evidence="2" key="1">
    <citation type="submission" date="2018-05" db="EMBL/GenBank/DDBJ databases">
        <authorList>
            <person name="Lanie J.A."/>
            <person name="Ng W.-L."/>
            <person name="Kazmierczak K.M."/>
            <person name="Andrzejewski T.M."/>
            <person name="Davidsen T.M."/>
            <person name="Wayne K.J."/>
            <person name="Tettelin H."/>
            <person name="Glass J.I."/>
            <person name="Rusch D."/>
            <person name="Podicherti R."/>
            <person name="Tsui H.-C.T."/>
            <person name="Winkler M.E."/>
        </authorList>
    </citation>
    <scope>NUCLEOTIDE SEQUENCE</scope>
</reference>
<protein>
    <recommendedName>
        <fullName evidence="1">Lipid/polyisoprenoid-binding YceI-like domain-containing protein</fullName>
    </recommendedName>
</protein>